<dbReference type="PANTHER" id="PTHR46573">
    <property type="entry name" value="WD REPEAT, SAM AND U-BOX DOMAIN-CONTAINING PROTEIN 1"/>
    <property type="match status" value="1"/>
</dbReference>
<dbReference type="PROSITE" id="PS51698">
    <property type="entry name" value="U_BOX"/>
    <property type="match status" value="1"/>
</dbReference>
<keyword evidence="5" id="KW-1185">Reference proteome</keyword>
<dbReference type="AlphaFoldDB" id="A0A9N8D6I1"/>
<protein>
    <submittedName>
        <fullName evidence="4">Domain containing protein</fullName>
    </submittedName>
</protein>
<feature type="compositionally biased region" description="Low complexity" evidence="1">
    <location>
        <begin position="272"/>
        <end position="286"/>
    </location>
</feature>
<evidence type="ECO:0000259" key="3">
    <source>
        <dbReference type="PROSITE" id="PS51698"/>
    </source>
</evidence>
<reference evidence="4" key="1">
    <citation type="submission" date="2020-06" db="EMBL/GenBank/DDBJ databases">
        <authorList>
            <consortium name="Plant Systems Biology data submission"/>
        </authorList>
    </citation>
    <scope>NUCLEOTIDE SEQUENCE</scope>
    <source>
        <strain evidence="4">D6</strain>
    </source>
</reference>
<dbReference type="Gene3D" id="3.30.40.10">
    <property type="entry name" value="Zinc/RING finger domain, C3HC4 (zinc finger)"/>
    <property type="match status" value="2"/>
</dbReference>
<dbReference type="Proteomes" id="UP001153069">
    <property type="component" value="Unassembled WGS sequence"/>
</dbReference>
<dbReference type="CDD" id="cd16655">
    <property type="entry name" value="RING-Ubox_WDSUB1-like"/>
    <property type="match status" value="1"/>
</dbReference>
<dbReference type="OrthoDB" id="10064100at2759"/>
<feature type="region of interest" description="Disordered" evidence="1">
    <location>
        <begin position="1"/>
        <end position="51"/>
    </location>
</feature>
<accession>A0A9N8D6I1</accession>
<evidence type="ECO:0000256" key="2">
    <source>
        <dbReference type="SAM" id="Phobius"/>
    </source>
</evidence>
<dbReference type="GO" id="GO:0004842">
    <property type="term" value="F:ubiquitin-protein transferase activity"/>
    <property type="evidence" value="ECO:0007669"/>
    <property type="project" value="InterPro"/>
</dbReference>
<dbReference type="PANTHER" id="PTHR46573:SF1">
    <property type="entry name" value="WD REPEAT, SAM AND U-BOX DOMAIN-CONTAINING PROTEIN 1"/>
    <property type="match status" value="1"/>
</dbReference>
<proteinExistence type="predicted"/>
<sequence>MTIKKTANGDEENQWEQEEDEVYLPREEDPVEKPAKVLDDDNNNANVPDVEEEGRLPAACYCSITKQIMGDPVVGPNGDSFEKEAVMERQGGELLSYYPNRALRAYMDEQQEVLGEEGSVRGTLRKLDNNLRTNWDRMLENTSLATALGGESRPLPDEFYCTLTLDLPHEPVIDPEGFTYEKDAIVHWVRHNGDSPVTRKPLSVDQLYDNNAVLCILLEESEKPEDNLHPCIRRWKEELMNPPPSIVPPDTTVNALTTTSSSGMGGIPMNGEQSTEETTTTRTYPTTHEEMEERLRREHRASMISLLLIIVIISFALIYLPFYLVVFVLAFCSCMYARRRFHERHHQRA</sequence>
<dbReference type="InterPro" id="IPR052085">
    <property type="entry name" value="WD-SAM-U-box"/>
</dbReference>
<feature type="region of interest" description="Disordered" evidence="1">
    <location>
        <begin position="260"/>
        <end position="289"/>
    </location>
</feature>
<keyword evidence="2" id="KW-0812">Transmembrane</keyword>
<organism evidence="4 5">
    <name type="scientific">Seminavis robusta</name>
    <dbReference type="NCBI Taxonomy" id="568900"/>
    <lineage>
        <taxon>Eukaryota</taxon>
        <taxon>Sar</taxon>
        <taxon>Stramenopiles</taxon>
        <taxon>Ochrophyta</taxon>
        <taxon>Bacillariophyta</taxon>
        <taxon>Bacillariophyceae</taxon>
        <taxon>Bacillariophycidae</taxon>
        <taxon>Naviculales</taxon>
        <taxon>Naviculaceae</taxon>
        <taxon>Seminavis</taxon>
    </lineage>
</organism>
<keyword evidence="2" id="KW-0472">Membrane</keyword>
<feature type="compositionally biased region" description="Basic and acidic residues" evidence="1">
    <location>
        <begin position="23"/>
        <end position="39"/>
    </location>
</feature>
<dbReference type="InterPro" id="IPR013083">
    <property type="entry name" value="Znf_RING/FYVE/PHD"/>
</dbReference>
<dbReference type="SUPFAM" id="SSF57850">
    <property type="entry name" value="RING/U-box"/>
    <property type="match status" value="2"/>
</dbReference>
<dbReference type="EMBL" id="CAICTM010000013">
    <property type="protein sequence ID" value="CAB9497019.1"/>
    <property type="molecule type" value="Genomic_DNA"/>
</dbReference>
<dbReference type="InterPro" id="IPR003613">
    <property type="entry name" value="Ubox_domain"/>
</dbReference>
<feature type="compositionally biased region" description="Acidic residues" evidence="1">
    <location>
        <begin position="9"/>
        <end position="22"/>
    </location>
</feature>
<evidence type="ECO:0000313" key="5">
    <source>
        <dbReference type="Proteomes" id="UP001153069"/>
    </source>
</evidence>
<feature type="transmembrane region" description="Helical" evidence="2">
    <location>
        <begin position="304"/>
        <end position="337"/>
    </location>
</feature>
<evidence type="ECO:0000256" key="1">
    <source>
        <dbReference type="SAM" id="MobiDB-lite"/>
    </source>
</evidence>
<name>A0A9N8D6I1_9STRA</name>
<dbReference type="SMART" id="SM00504">
    <property type="entry name" value="Ubox"/>
    <property type="match status" value="1"/>
</dbReference>
<feature type="domain" description="U-box" evidence="3">
    <location>
        <begin position="154"/>
        <end position="227"/>
    </location>
</feature>
<evidence type="ECO:0000313" key="4">
    <source>
        <dbReference type="EMBL" id="CAB9497019.1"/>
    </source>
</evidence>
<dbReference type="GO" id="GO:0016567">
    <property type="term" value="P:protein ubiquitination"/>
    <property type="evidence" value="ECO:0007669"/>
    <property type="project" value="InterPro"/>
</dbReference>
<keyword evidence="2" id="KW-1133">Transmembrane helix</keyword>
<comment type="caution">
    <text evidence="4">The sequence shown here is derived from an EMBL/GenBank/DDBJ whole genome shotgun (WGS) entry which is preliminary data.</text>
</comment>
<dbReference type="Pfam" id="PF04564">
    <property type="entry name" value="U-box"/>
    <property type="match status" value="1"/>
</dbReference>
<gene>
    <name evidence="4" type="ORF">SEMRO_13_G009770.1</name>
</gene>